<gene>
    <name evidence="2" type="ORF">FHU33_0346</name>
</gene>
<sequence length="307" mass="32647">MRFATYVSPRDGTDHVALVKDGALHGLPDRRLIDVLSPERLADAADRAIRAPVEVLPEGSVRLRAPVPQPPSVRDFMAFEQHVVTASAALGREVNPDWYELPVFYFTNPAAVCGPTDPVAVSPGSSAFDYELEIGIVVGAAGRDLDPACAESHVAGYTVLCDWSARDLQAREMALGLGPVKGKDGATSLGPYLVTPDELPDRGAGNAPDVGMRALVNGELWSEGRFSDLHWTVGQLLAYASRGTALRPGDVLGTGTVGTGCILELSAVHGAETRPWLRPGDRVRLEVDLLGAVETTIQPAPPVRPLH</sequence>
<dbReference type="PANTHER" id="PTHR43211">
    <property type="entry name" value="FUMARYLACETOACETATE HYDROLASE"/>
    <property type="match status" value="1"/>
</dbReference>
<evidence type="ECO:0000259" key="1">
    <source>
        <dbReference type="Pfam" id="PF01557"/>
    </source>
</evidence>
<feature type="domain" description="Fumarylacetoacetase-like C-terminal" evidence="1">
    <location>
        <begin position="73"/>
        <end position="297"/>
    </location>
</feature>
<dbReference type="RefSeq" id="WP_211354971.1">
    <property type="nucleotide sequence ID" value="NZ_VFQE01000001.1"/>
</dbReference>
<proteinExistence type="predicted"/>
<dbReference type="EMBL" id="VFQE01000001">
    <property type="protein sequence ID" value="TQN40994.1"/>
    <property type="molecule type" value="Genomic_DNA"/>
</dbReference>
<dbReference type="Proteomes" id="UP000319865">
    <property type="component" value="Unassembled WGS sequence"/>
</dbReference>
<reference evidence="2 3" key="1">
    <citation type="submission" date="2019-06" db="EMBL/GenBank/DDBJ databases">
        <title>Sequencing the genomes of 1000 actinobacteria strains.</title>
        <authorList>
            <person name="Klenk H.-P."/>
        </authorList>
    </citation>
    <scope>NUCLEOTIDE SEQUENCE [LARGE SCALE GENOMIC DNA]</scope>
    <source>
        <strain evidence="2 3">DSM 46837</strain>
    </source>
</reference>
<dbReference type="InterPro" id="IPR011234">
    <property type="entry name" value="Fumarylacetoacetase-like_C"/>
</dbReference>
<dbReference type="Pfam" id="PF01557">
    <property type="entry name" value="FAA_hydrolase"/>
    <property type="match status" value="1"/>
</dbReference>
<protein>
    <submittedName>
        <fullName evidence="2">2-keto-4-pentenoate hydratase/2-oxohepta-3-ene-1,7-dioic acid hydratase in catechol pathway</fullName>
    </submittedName>
</protein>
<evidence type="ECO:0000313" key="2">
    <source>
        <dbReference type="EMBL" id="TQN40994.1"/>
    </source>
</evidence>
<name>A0A543PA79_9ACTN</name>
<accession>A0A543PA79</accession>
<comment type="caution">
    <text evidence="2">The sequence shown here is derived from an EMBL/GenBank/DDBJ whole genome shotgun (WGS) entry which is preliminary data.</text>
</comment>
<dbReference type="PANTHER" id="PTHR43211:SF1">
    <property type="entry name" value="BLL6422 PROTEIN"/>
    <property type="match status" value="1"/>
</dbReference>
<dbReference type="AlphaFoldDB" id="A0A543PA79"/>
<dbReference type="SUPFAM" id="SSF56529">
    <property type="entry name" value="FAH"/>
    <property type="match status" value="1"/>
</dbReference>
<dbReference type="InterPro" id="IPR036663">
    <property type="entry name" value="Fumarylacetoacetase_C_sf"/>
</dbReference>
<dbReference type="GO" id="GO:0003824">
    <property type="term" value="F:catalytic activity"/>
    <property type="evidence" value="ECO:0007669"/>
    <property type="project" value="InterPro"/>
</dbReference>
<organism evidence="2 3">
    <name type="scientific">Blastococcus colisei</name>
    <dbReference type="NCBI Taxonomy" id="1564162"/>
    <lineage>
        <taxon>Bacteria</taxon>
        <taxon>Bacillati</taxon>
        <taxon>Actinomycetota</taxon>
        <taxon>Actinomycetes</taxon>
        <taxon>Geodermatophilales</taxon>
        <taxon>Geodermatophilaceae</taxon>
        <taxon>Blastococcus</taxon>
    </lineage>
</organism>
<keyword evidence="3" id="KW-1185">Reference proteome</keyword>
<dbReference type="Gene3D" id="3.90.850.10">
    <property type="entry name" value="Fumarylacetoacetase-like, C-terminal domain"/>
    <property type="match status" value="1"/>
</dbReference>
<evidence type="ECO:0000313" key="3">
    <source>
        <dbReference type="Proteomes" id="UP000319865"/>
    </source>
</evidence>